<accession>A0AAU8C0I3</accession>
<dbReference type="AlphaFoldDB" id="A0AAU8C0I3"/>
<evidence type="ECO:0000256" key="1">
    <source>
        <dbReference type="SAM" id="SignalP"/>
    </source>
</evidence>
<dbReference type="EMBL" id="CP159193">
    <property type="protein sequence ID" value="XCF09462.1"/>
    <property type="molecule type" value="Genomic_DNA"/>
</dbReference>
<feature type="chain" id="PRO_5043515535" evidence="1">
    <location>
        <begin position="22"/>
        <end position="271"/>
    </location>
</feature>
<organism evidence="2">
    <name type="scientific">Sulfitobacter sp. TCYB15</name>
    <dbReference type="NCBI Taxonomy" id="3229275"/>
    <lineage>
        <taxon>Bacteria</taxon>
        <taxon>Pseudomonadati</taxon>
        <taxon>Pseudomonadota</taxon>
        <taxon>Alphaproteobacteria</taxon>
        <taxon>Rhodobacterales</taxon>
        <taxon>Roseobacteraceae</taxon>
        <taxon>Sulfitobacter</taxon>
    </lineage>
</organism>
<gene>
    <name evidence="2" type="ORF">ABM428_10180</name>
</gene>
<feature type="signal peptide" evidence="1">
    <location>
        <begin position="1"/>
        <end position="21"/>
    </location>
</feature>
<dbReference type="RefSeq" id="WP_132996529.1">
    <property type="nucleotide sequence ID" value="NZ_CP159193.1"/>
</dbReference>
<reference evidence="2" key="2">
    <citation type="submission" date="2024-06" db="EMBL/GenBank/DDBJ databases">
        <authorList>
            <person name="Deng Y."/>
        </authorList>
    </citation>
    <scope>NUCLEOTIDE SEQUENCE</scope>
    <source>
        <strain evidence="2">TCYB15</strain>
    </source>
</reference>
<dbReference type="InterPro" id="IPR019613">
    <property type="entry name" value="DUF4198"/>
</dbReference>
<dbReference type="Pfam" id="PF10670">
    <property type="entry name" value="DUF4198"/>
    <property type="match status" value="1"/>
</dbReference>
<keyword evidence="1" id="KW-0732">Signal</keyword>
<sequence length="271" mass="30402">MFLSRFVLVLSFLLPTSAVTAHEFWLDAPAYQVQTGTEITTDIRNGELFEGTRLAYFPNSTERFDVTFDGETTPVSARMGDIPALKMTAPDQEGLAIVAHQAKATMLTYKDWQTFVGFTVHKDFMQALAEHRSKGYPQDKVRERYSRYSKALIAVGDGQGEDKALGLETELVALTNPYTLEADQQMEVALTYQQEPRRDVQVEVYERDADKNVTVTKYRTDDAGHVQFPVTAGMTYLVDAVVLRPAPDVETTPTSPQWESLWASLTFAVPE</sequence>
<evidence type="ECO:0000313" key="2">
    <source>
        <dbReference type="EMBL" id="XCF09462.1"/>
    </source>
</evidence>
<name>A0AAU8C0I3_9RHOB</name>
<dbReference type="KEGG" id="suly:ABM428_10180"/>
<reference evidence="2" key="1">
    <citation type="journal article" date="2020" name="Int. J. Syst. Evol. Microbiol.">
        <title>Notification of changes in taxonomic opinion previously published outside the IJSEM.</title>
        <authorList>
            <person name="Oren A."/>
            <person name="Garrity G."/>
        </authorList>
    </citation>
    <scope>NUCLEOTIDE SEQUENCE</scope>
    <source>
        <strain evidence="2">TCYB15</strain>
    </source>
</reference>
<proteinExistence type="predicted"/>
<protein>
    <submittedName>
        <fullName evidence="2">DUF4198 domain-containing protein</fullName>
    </submittedName>
</protein>